<keyword evidence="1" id="KW-0732">Signal</keyword>
<dbReference type="InterPro" id="IPR052897">
    <property type="entry name" value="Sec-Metab_Biosynth_Hydrolase"/>
</dbReference>
<protein>
    <recommendedName>
        <fullName evidence="2">AB hydrolase-1 domain-containing protein</fullName>
    </recommendedName>
</protein>
<reference evidence="3" key="1">
    <citation type="submission" date="2019-02" db="EMBL/GenBank/DDBJ databases">
        <authorList>
            <person name="Pothier F.J."/>
        </authorList>
    </citation>
    <scope>NUCLEOTIDE SEQUENCE</scope>
    <source>
        <strain evidence="3">CI-1B</strain>
    </source>
</reference>
<organism evidence="3 4">
    <name type="scientific">Bradyrhizobium ivorense</name>
    <dbReference type="NCBI Taxonomy" id="2511166"/>
    <lineage>
        <taxon>Bacteria</taxon>
        <taxon>Pseudomonadati</taxon>
        <taxon>Pseudomonadota</taxon>
        <taxon>Alphaproteobacteria</taxon>
        <taxon>Hyphomicrobiales</taxon>
        <taxon>Nitrobacteraceae</taxon>
        <taxon>Bradyrhizobium</taxon>
    </lineage>
</organism>
<name>A0A508SUV9_9BRAD</name>
<dbReference type="RefSeq" id="WP_139858514.1">
    <property type="nucleotide sequence ID" value="NZ_CAADFC020000004.1"/>
</dbReference>
<dbReference type="Gene3D" id="3.40.50.1820">
    <property type="entry name" value="alpha/beta hydrolase"/>
    <property type="match status" value="1"/>
</dbReference>
<dbReference type="InterPro" id="IPR029058">
    <property type="entry name" value="AB_hydrolase_fold"/>
</dbReference>
<dbReference type="PANTHER" id="PTHR37017">
    <property type="entry name" value="AB HYDROLASE-1 DOMAIN-CONTAINING PROTEIN-RELATED"/>
    <property type="match status" value="1"/>
</dbReference>
<dbReference type="OrthoDB" id="9814966at2"/>
<dbReference type="SUPFAM" id="SSF53474">
    <property type="entry name" value="alpha/beta-Hydrolases"/>
    <property type="match status" value="1"/>
</dbReference>
<keyword evidence="4" id="KW-1185">Reference proteome</keyword>
<dbReference type="PANTHER" id="PTHR37017:SF11">
    <property type="entry name" value="ESTERASE_LIPASE_THIOESTERASE DOMAIN-CONTAINING PROTEIN"/>
    <property type="match status" value="1"/>
</dbReference>
<evidence type="ECO:0000256" key="1">
    <source>
        <dbReference type="SAM" id="SignalP"/>
    </source>
</evidence>
<dbReference type="AlphaFoldDB" id="A0A508SUV9"/>
<evidence type="ECO:0000313" key="4">
    <source>
        <dbReference type="Proteomes" id="UP000328092"/>
    </source>
</evidence>
<dbReference type="Proteomes" id="UP000328092">
    <property type="component" value="Unassembled WGS sequence"/>
</dbReference>
<accession>A0A508SUV9</accession>
<gene>
    <name evidence="3" type="ORF">CI1B_01730</name>
</gene>
<evidence type="ECO:0000259" key="2">
    <source>
        <dbReference type="Pfam" id="PF12697"/>
    </source>
</evidence>
<sequence length="260" mass="27145">MRNILLSAATILLAGTTLVGSAHSAELPKELPKGAAHNIVLVHGAFVDQTSWQPVAEILMKKGYNVTLVENPLTSLAADVDATKQALAKQDGKTVLVGHSWGGVVITQAGNDPKVSALVYVSAFAPDVGQSLAALAKSGPATEGAAAIHPDDKGDLYIDPKVFPSAVAADLPPQIAESLANHQLPLNHTAFEAPVETAAWRDKPTFYVISTKDKVIAPEAQKFFADRMKAQATDVAGSHASLVVHAKEVAAVIEKASLAK</sequence>
<proteinExistence type="predicted"/>
<feature type="chain" id="PRO_5021256997" description="AB hydrolase-1 domain-containing protein" evidence="1">
    <location>
        <begin position="25"/>
        <end position="260"/>
    </location>
</feature>
<comment type="caution">
    <text evidence="3">The sequence shown here is derived from an EMBL/GenBank/DDBJ whole genome shotgun (WGS) entry which is preliminary data.</text>
</comment>
<dbReference type="InterPro" id="IPR000073">
    <property type="entry name" value="AB_hydrolase_1"/>
</dbReference>
<dbReference type="EMBL" id="CAADFC020000004">
    <property type="protein sequence ID" value="VIO65077.1"/>
    <property type="molecule type" value="Genomic_DNA"/>
</dbReference>
<feature type="signal peptide" evidence="1">
    <location>
        <begin position="1"/>
        <end position="24"/>
    </location>
</feature>
<dbReference type="Pfam" id="PF12697">
    <property type="entry name" value="Abhydrolase_6"/>
    <property type="match status" value="1"/>
</dbReference>
<evidence type="ECO:0000313" key="3">
    <source>
        <dbReference type="EMBL" id="VIO65077.1"/>
    </source>
</evidence>
<feature type="domain" description="AB hydrolase-1" evidence="2">
    <location>
        <begin position="39"/>
        <end position="251"/>
    </location>
</feature>